<organism evidence="3 5">
    <name type="scientific">Dreissena polymorpha</name>
    <name type="common">Zebra mussel</name>
    <name type="synonym">Mytilus polymorpha</name>
    <dbReference type="NCBI Taxonomy" id="45954"/>
    <lineage>
        <taxon>Eukaryota</taxon>
        <taxon>Metazoa</taxon>
        <taxon>Spiralia</taxon>
        <taxon>Lophotrochozoa</taxon>
        <taxon>Mollusca</taxon>
        <taxon>Bivalvia</taxon>
        <taxon>Autobranchia</taxon>
        <taxon>Heteroconchia</taxon>
        <taxon>Euheterodonta</taxon>
        <taxon>Imparidentia</taxon>
        <taxon>Neoheterodontei</taxon>
        <taxon>Myida</taxon>
        <taxon>Dreissenoidea</taxon>
        <taxon>Dreissenidae</taxon>
        <taxon>Dreissena</taxon>
    </lineage>
</organism>
<gene>
    <name evidence="3" type="ORF">DPMN_138365</name>
    <name evidence="4" type="ORF">DPMN_138420</name>
</gene>
<dbReference type="EMBL" id="JAIWYP010000006">
    <property type="protein sequence ID" value="KAH3810038.1"/>
    <property type="molecule type" value="Genomic_DNA"/>
</dbReference>
<protein>
    <submittedName>
        <fullName evidence="3">Uncharacterized protein</fullName>
    </submittedName>
</protein>
<keyword evidence="2" id="KW-0812">Transmembrane</keyword>
<keyword evidence="2" id="KW-0472">Membrane</keyword>
<proteinExistence type="predicted"/>
<dbReference type="Proteomes" id="UP000828390">
    <property type="component" value="Unassembled WGS sequence"/>
</dbReference>
<dbReference type="AlphaFoldDB" id="A0A9D4G753"/>
<evidence type="ECO:0000256" key="2">
    <source>
        <dbReference type="SAM" id="Phobius"/>
    </source>
</evidence>
<feature type="region of interest" description="Disordered" evidence="1">
    <location>
        <begin position="42"/>
        <end position="72"/>
    </location>
</feature>
<accession>A0A9D4G753</accession>
<evidence type="ECO:0000313" key="3">
    <source>
        <dbReference type="EMBL" id="KAH3809983.1"/>
    </source>
</evidence>
<evidence type="ECO:0000313" key="4">
    <source>
        <dbReference type="EMBL" id="KAH3810038.1"/>
    </source>
</evidence>
<name>A0A9D4G753_DREPO</name>
<evidence type="ECO:0000313" key="5">
    <source>
        <dbReference type="Proteomes" id="UP000828390"/>
    </source>
</evidence>
<evidence type="ECO:0000256" key="1">
    <source>
        <dbReference type="SAM" id="MobiDB-lite"/>
    </source>
</evidence>
<keyword evidence="2" id="KW-1133">Transmembrane helix</keyword>
<reference evidence="3" key="2">
    <citation type="submission" date="2020-11" db="EMBL/GenBank/DDBJ databases">
        <authorList>
            <person name="McCartney M.A."/>
            <person name="Auch B."/>
            <person name="Kono T."/>
            <person name="Mallez S."/>
            <person name="Becker A."/>
            <person name="Gohl D.M."/>
            <person name="Silverstein K.A.T."/>
            <person name="Koren S."/>
            <person name="Bechman K.B."/>
            <person name="Herman A."/>
            <person name="Abrahante J.E."/>
            <person name="Garbe J."/>
        </authorList>
    </citation>
    <scope>NUCLEOTIDE SEQUENCE</scope>
    <source>
        <strain evidence="3">Duluth1</strain>
        <tissue evidence="3">Whole animal</tissue>
    </source>
</reference>
<comment type="caution">
    <text evidence="3">The sequence shown here is derived from an EMBL/GenBank/DDBJ whole genome shotgun (WGS) entry which is preliminary data.</text>
</comment>
<keyword evidence="5" id="KW-1185">Reference proteome</keyword>
<feature type="transmembrane region" description="Helical" evidence="2">
    <location>
        <begin position="18"/>
        <end position="37"/>
    </location>
</feature>
<reference evidence="3" key="1">
    <citation type="journal article" date="2019" name="bioRxiv">
        <title>The Genome of the Zebra Mussel, Dreissena polymorpha: A Resource for Invasive Species Research.</title>
        <authorList>
            <person name="McCartney M.A."/>
            <person name="Auch B."/>
            <person name="Kono T."/>
            <person name="Mallez S."/>
            <person name="Zhang Y."/>
            <person name="Obille A."/>
            <person name="Becker A."/>
            <person name="Abrahante J.E."/>
            <person name="Garbe J."/>
            <person name="Badalamenti J.P."/>
            <person name="Herman A."/>
            <person name="Mangelson H."/>
            <person name="Liachko I."/>
            <person name="Sullivan S."/>
            <person name="Sone E.D."/>
            <person name="Koren S."/>
            <person name="Silverstein K.A.T."/>
            <person name="Beckman K.B."/>
            <person name="Gohl D.M."/>
        </authorList>
    </citation>
    <scope>NUCLEOTIDE SEQUENCE</scope>
    <source>
        <strain evidence="3">Duluth1</strain>
        <tissue evidence="3">Whole animal</tissue>
    </source>
</reference>
<dbReference type="EMBL" id="JAIWYP010000006">
    <property type="protein sequence ID" value="KAH3809983.1"/>
    <property type="molecule type" value="Genomic_DNA"/>
</dbReference>
<sequence length="72" mass="8296">MVEIGSGPIKESIDNSVFIIPGIIIGFLVIFFTYKLVKSLRDKEKAKEEKKKLKQQRKEKETSKRVKKTKAT</sequence>
<feature type="compositionally biased region" description="Basic and acidic residues" evidence="1">
    <location>
        <begin position="42"/>
        <end position="64"/>
    </location>
</feature>